<proteinExistence type="predicted"/>
<dbReference type="Proteomes" id="UP000230066">
    <property type="component" value="Unassembled WGS sequence"/>
</dbReference>
<name>A0A4E0QYH9_FASHE</name>
<dbReference type="AlphaFoldDB" id="A0A4E0QYH9"/>
<accession>A0A4E0QYH9</accession>
<reference evidence="2" key="1">
    <citation type="submission" date="2019-03" db="EMBL/GenBank/DDBJ databases">
        <title>Improved annotation for the trematode Fasciola hepatica.</title>
        <authorList>
            <person name="Choi Y.-J."/>
            <person name="Martin J."/>
            <person name="Mitreva M."/>
        </authorList>
    </citation>
    <scope>NUCLEOTIDE SEQUENCE [LARGE SCALE GENOMIC DNA]</scope>
</reference>
<keyword evidence="3" id="KW-1185">Reference proteome</keyword>
<evidence type="ECO:0000313" key="2">
    <source>
        <dbReference type="EMBL" id="THD20003.1"/>
    </source>
</evidence>
<feature type="region of interest" description="Disordered" evidence="1">
    <location>
        <begin position="133"/>
        <end position="170"/>
    </location>
</feature>
<dbReference type="EMBL" id="JXXN02005276">
    <property type="protein sequence ID" value="THD20003.1"/>
    <property type="molecule type" value="Genomic_DNA"/>
</dbReference>
<comment type="caution">
    <text evidence="2">The sequence shown here is derived from an EMBL/GenBank/DDBJ whole genome shotgun (WGS) entry which is preliminary data.</text>
</comment>
<sequence length="368" mass="41015">MPAVVTRRSRQSYASDLISVQPNFMNTPIERITHYSTNVAAHSESKMIKQWQDNGPLDNIRLTPFGPERTDYTYGDSGSYLADHIRKEWESPNMARLPLRALVEPQKETILRSHEKRMSIEVSKLRDRRKSAISVASSAVSHNQDNRESERDDETSSRGSNISSASSSRTLRSRCKQIQGEWCTHTECMVIETAVRRLSVDRQRNTNNTTNLLVVQDGNNTAVNGGRTRSGRRSARASAKTTMTTTQTVQLDPIDSHTMGRVQHLGASSSTYVYQYVPYVDSADAALDLTTQPLVSGDGPGRTGLVDGTGGELWSKRRSATWSRPVGLQPVEPTITTHSCQKFSNEVTNGSCARSWIARHIFGEIRFP</sequence>
<evidence type="ECO:0000256" key="1">
    <source>
        <dbReference type="SAM" id="MobiDB-lite"/>
    </source>
</evidence>
<feature type="compositionally biased region" description="Low complexity" evidence="1">
    <location>
        <begin position="157"/>
        <end position="170"/>
    </location>
</feature>
<gene>
    <name evidence="2" type="ORF">D915_009293</name>
</gene>
<evidence type="ECO:0000313" key="3">
    <source>
        <dbReference type="Proteomes" id="UP000230066"/>
    </source>
</evidence>
<protein>
    <submittedName>
        <fullName evidence="2">Uncharacterized protein</fullName>
    </submittedName>
</protein>
<organism evidence="2 3">
    <name type="scientific">Fasciola hepatica</name>
    <name type="common">Liver fluke</name>
    <dbReference type="NCBI Taxonomy" id="6192"/>
    <lineage>
        <taxon>Eukaryota</taxon>
        <taxon>Metazoa</taxon>
        <taxon>Spiralia</taxon>
        <taxon>Lophotrochozoa</taxon>
        <taxon>Platyhelminthes</taxon>
        <taxon>Trematoda</taxon>
        <taxon>Digenea</taxon>
        <taxon>Plagiorchiida</taxon>
        <taxon>Echinostomata</taxon>
        <taxon>Echinostomatoidea</taxon>
        <taxon>Fasciolidae</taxon>
        <taxon>Fasciola</taxon>
    </lineage>
</organism>
<feature type="compositionally biased region" description="Basic and acidic residues" evidence="1">
    <location>
        <begin position="144"/>
        <end position="156"/>
    </location>
</feature>